<evidence type="ECO:0000313" key="1">
    <source>
        <dbReference type="EMBL" id="KAA2244577.1"/>
    </source>
</evidence>
<reference evidence="1 2" key="2">
    <citation type="submission" date="2019-09" db="EMBL/GenBank/DDBJ databases">
        <authorList>
            <person name="Jin C."/>
        </authorList>
    </citation>
    <scope>NUCLEOTIDE SEQUENCE [LARGE SCALE GENOMIC DNA]</scope>
    <source>
        <strain evidence="1 2">BN140078</strain>
    </source>
</reference>
<proteinExistence type="predicted"/>
<organism evidence="1 2">
    <name type="scientific">Chitinophaga agrisoli</name>
    <dbReference type="NCBI Taxonomy" id="2607653"/>
    <lineage>
        <taxon>Bacteria</taxon>
        <taxon>Pseudomonadati</taxon>
        <taxon>Bacteroidota</taxon>
        <taxon>Chitinophagia</taxon>
        <taxon>Chitinophagales</taxon>
        <taxon>Chitinophagaceae</taxon>
        <taxon>Chitinophaga</taxon>
    </lineage>
</organism>
<dbReference type="Proteomes" id="UP000324611">
    <property type="component" value="Unassembled WGS sequence"/>
</dbReference>
<reference evidence="1 2" key="1">
    <citation type="submission" date="2019-09" db="EMBL/GenBank/DDBJ databases">
        <title>Chitinophaga ginsengihumi sp. nov., isolated from soil of ginseng rhizosphere.</title>
        <authorList>
            <person name="Lee J."/>
        </authorList>
    </citation>
    <scope>NUCLEOTIDE SEQUENCE [LARGE SCALE GENOMIC DNA]</scope>
    <source>
        <strain evidence="1 2">BN140078</strain>
    </source>
</reference>
<evidence type="ECO:0000313" key="2">
    <source>
        <dbReference type="Proteomes" id="UP000324611"/>
    </source>
</evidence>
<dbReference type="EMBL" id="VUOC01000001">
    <property type="protein sequence ID" value="KAA2244577.1"/>
    <property type="molecule type" value="Genomic_DNA"/>
</dbReference>
<dbReference type="AlphaFoldDB" id="A0A5B2W265"/>
<dbReference type="RefSeq" id="WP_149835975.1">
    <property type="nucleotide sequence ID" value="NZ_VUOC01000001.1"/>
</dbReference>
<name>A0A5B2W265_9BACT</name>
<comment type="caution">
    <text evidence="1">The sequence shown here is derived from an EMBL/GenBank/DDBJ whole genome shotgun (WGS) entry which is preliminary data.</text>
</comment>
<gene>
    <name evidence="1" type="ORF">F0L74_00955</name>
</gene>
<keyword evidence="2" id="KW-1185">Reference proteome</keyword>
<accession>A0A5B2W265</accession>
<sequence>MSGLIQEGSGELQCRLAFQVTGADGSTFLDTATALDHYEAELQLHRALQGWANDMIAPLNRIKITTEDRGDAFRVRMLTTQDRHDAFRVRVLSYSLNFQEYPVTTPTSVIAAPLPEVLPY</sequence>
<protein>
    <submittedName>
        <fullName evidence="1">Uncharacterized protein</fullName>
    </submittedName>
</protein>